<dbReference type="Gene3D" id="2.40.50.1070">
    <property type="match status" value="1"/>
</dbReference>
<evidence type="ECO:0000256" key="4">
    <source>
        <dbReference type="PROSITE-ProRule" id="PRU01024"/>
    </source>
</evidence>
<name>A0AAU9E2K0_9FIRM</name>
<dbReference type="PROSITE" id="PS51687">
    <property type="entry name" value="SAM_MT_RNA_M5U"/>
    <property type="match status" value="1"/>
</dbReference>
<proteinExistence type="inferred from homology"/>
<feature type="binding site" evidence="4">
    <location>
        <position position="384"/>
    </location>
    <ligand>
        <name>S-adenosyl-L-methionine</name>
        <dbReference type="ChEBI" id="CHEBI:59789"/>
    </ligand>
</feature>
<evidence type="ECO:0000313" key="7">
    <source>
        <dbReference type="EMBL" id="BEP28125.1"/>
    </source>
</evidence>
<dbReference type="Proteomes" id="UP001321786">
    <property type="component" value="Chromosome"/>
</dbReference>
<dbReference type="KEGG" id="hprf:HLPR_04560"/>
<gene>
    <name evidence="7" type="primary">rlmD_1</name>
    <name evidence="7" type="ORF">HLPR_04560</name>
</gene>
<dbReference type="EMBL" id="AP028654">
    <property type="protein sequence ID" value="BEP28125.1"/>
    <property type="molecule type" value="Genomic_DNA"/>
</dbReference>
<keyword evidence="2 4" id="KW-0808">Transferase</keyword>
<dbReference type="InterPro" id="IPR002792">
    <property type="entry name" value="TRAM_dom"/>
</dbReference>
<evidence type="ECO:0000256" key="3">
    <source>
        <dbReference type="ARBA" id="ARBA00022691"/>
    </source>
</evidence>
<reference evidence="7 8" key="1">
    <citation type="submission" date="2023-08" db="EMBL/GenBank/DDBJ databases">
        <title>Helicovermis profunda gen. nov., sp. nov., a novel mesophilic, fermentative bacterium within the Bacillota from a deep-sea hydrothermal vent chimney.</title>
        <authorList>
            <person name="Miyazaki U."/>
            <person name="Mizutani D."/>
            <person name="Hashimoto Y."/>
            <person name="Tame A."/>
            <person name="Sawayama S."/>
            <person name="Miyazaki J."/>
            <person name="Takai K."/>
            <person name="Nakagawa S."/>
        </authorList>
    </citation>
    <scope>NUCLEOTIDE SEQUENCE [LARGE SCALE GENOMIC DNA]</scope>
    <source>
        <strain evidence="7 8">S502</strain>
    </source>
</reference>
<protein>
    <submittedName>
        <fullName evidence="7">23S rRNA (Uracil(1939)-C(5))-methyltransferase RlmD</fullName>
    </submittedName>
</protein>
<feature type="domain" description="TRAM" evidence="6">
    <location>
        <begin position="1"/>
        <end position="58"/>
    </location>
</feature>
<organism evidence="7 8">
    <name type="scientific">Helicovermis profundi</name>
    <dbReference type="NCBI Taxonomy" id="3065157"/>
    <lineage>
        <taxon>Bacteria</taxon>
        <taxon>Bacillati</taxon>
        <taxon>Bacillota</taxon>
        <taxon>Clostridia</taxon>
        <taxon>Helicovermis</taxon>
    </lineage>
</organism>
<sequence>MKRNDIIEVKIEKMIFPNKGVGFYDGKKVILKNVLLGQTVSARVKKKRTDKIEAKLIEVVKRADYEIKSFCPHFGQCGGCQRQTVPYEKQTYLKGEMVKGLLEDEGIKGYKFDGVLHSPNLYNYRNKMEYSFGDEFKDGPLTLGMHKKGRHHDVVNVNHCKIAHEDSNIILENSLKFFTDNGFVKYNKRSQNEGFLRHLTVRRSVKTKEILIGLSATTFTNMSKEKLKPFVDCLLNLKLQGNIVGILWIKNDGLGDLVNGDIEVLYGRDYYIEELFDLKFKVSFYSFFQTNPIGAELLYGAAFNYMDNIDDKTVFDLFSGTGTIAQIMSKKAKKVVGIEIIEDAVKAAKENANLNNINNCEFLAGDVFEKLSDVKHKPDVIVVDPPRVGISEKALKKIINYKVNEITYISCNPVSLVKNLKTMQDSGYEVKNVVCVDMFAHTPHVETVVKLERK</sequence>
<dbReference type="Pfam" id="PF05958">
    <property type="entry name" value="tRNA_U5-meth_tr"/>
    <property type="match status" value="1"/>
</dbReference>
<comment type="similarity">
    <text evidence="4">Belongs to the class I-like SAM-binding methyltransferase superfamily. RNA M5U methyltransferase family.</text>
</comment>
<dbReference type="PROSITE" id="PS01230">
    <property type="entry name" value="TRMA_1"/>
    <property type="match status" value="1"/>
</dbReference>
<dbReference type="RefSeq" id="WP_338536468.1">
    <property type="nucleotide sequence ID" value="NZ_AP028654.1"/>
</dbReference>
<dbReference type="Gene3D" id="2.40.50.140">
    <property type="entry name" value="Nucleic acid-binding proteins"/>
    <property type="match status" value="1"/>
</dbReference>
<dbReference type="GO" id="GO:0070475">
    <property type="term" value="P:rRNA base methylation"/>
    <property type="evidence" value="ECO:0007669"/>
    <property type="project" value="TreeGrafter"/>
</dbReference>
<feature type="binding site" evidence="4">
    <location>
        <position position="339"/>
    </location>
    <ligand>
        <name>S-adenosyl-L-methionine</name>
        <dbReference type="ChEBI" id="CHEBI:59789"/>
    </ligand>
</feature>
<feature type="binding site" evidence="4">
    <location>
        <position position="289"/>
    </location>
    <ligand>
        <name>S-adenosyl-L-methionine</name>
        <dbReference type="ChEBI" id="CHEBI:59789"/>
    </ligand>
</feature>
<dbReference type="CDD" id="cd02440">
    <property type="entry name" value="AdoMet_MTases"/>
    <property type="match status" value="1"/>
</dbReference>
<dbReference type="SUPFAM" id="SSF50249">
    <property type="entry name" value="Nucleic acid-binding proteins"/>
    <property type="match status" value="1"/>
</dbReference>
<keyword evidence="3 4" id="KW-0949">S-adenosyl-L-methionine</keyword>
<dbReference type="InterPro" id="IPR012340">
    <property type="entry name" value="NA-bd_OB-fold"/>
</dbReference>
<dbReference type="PANTHER" id="PTHR11061">
    <property type="entry name" value="RNA M5U METHYLTRANSFERASE"/>
    <property type="match status" value="1"/>
</dbReference>
<evidence type="ECO:0000256" key="2">
    <source>
        <dbReference type="ARBA" id="ARBA00022679"/>
    </source>
</evidence>
<dbReference type="SUPFAM" id="SSF53335">
    <property type="entry name" value="S-adenosyl-L-methionine-dependent methyltransferases"/>
    <property type="match status" value="1"/>
</dbReference>
<dbReference type="InterPro" id="IPR029063">
    <property type="entry name" value="SAM-dependent_MTases_sf"/>
</dbReference>
<feature type="active site" description="Nucleophile" evidence="4">
    <location>
        <position position="411"/>
    </location>
</feature>
<feature type="active site" evidence="5">
    <location>
        <position position="411"/>
    </location>
</feature>
<keyword evidence="1 4" id="KW-0489">Methyltransferase</keyword>
<accession>A0AAU9E2K0</accession>
<dbReference type="InterPro" id="IPR010280">
    <property type="entry name" value="U5_MeTrfase_fam"/>
</dbReference>
<dbReference type="InterPro" id="IPR030390">
    <property type="entry name" value="MeTrfase_TrmA_AS"/>
</dbReference>
<evidence type="ECO:0000256" key="1">
    <source>
        <dbReference type="ARBA" id="ARBA00022603"/>
    </source>
</evidence>
<dbReference type="NCBIfam" id="TIGR00479">
    <property type="entry name" value="rumA"/>
    <property type="match status" value="1"/>
</dbReference>
<dbReference type="Gene3D" id="3.40.50.150">
    <property type="entry name" value="Vaccinia Virus protein VP39"/>
    <property type="match status" value="1"/>
</dbReference>
<evidence type="ECO:0000313" key="8">
    <source>
        <dbReference type="Proteomes" id="UP001321786"/>
    </source>
</evidence>
<dbReference type="AlphaFoldDB" id="A0AAU9E2K0"/>
<keyword evidence="8" id="KW-1185">Reference proteome</keyword>
<dbReference type="GO" id="GO:0070041">
    <property type="term" value="F:rRNA (uridine-C5-)-methyltransferase activity"/>
    <property type="evidence" value="ECO:0007669"/>
    <property type="project" value="TreeGrafter"/>
</dbReference>
<dbReference type="PANTHER" id="PTHR11061:SF30">
    <property type="entry name" value="TRNA (URACIL(54)-C(5))-METHYLTRANSFERASE"/>
    <property type="match status" value="1"/>
</dbReference>
<feature type="binding site" evidence="4">
    <location>
        <position position="318"/>
    </location>
    <ligand>
        <name>S-adenosyl-L-methionine</name>
        <dbReference type="ChEBI" id="CHEBI:59789"/>
    </ligand>
</feature>
<evidence type="ECO:0000256" key="5">
    <source>
        <dbReference type="PROSITE-ProRule" id="PRU10015"/>
    </source>
</evidence>
<evidence type="ECO:0000259" key="6">
    <source>
        <dbReference type="PROSITE" id="PS50926"/>
    </source>
</evidence>
<dbReference type="PROSITE" id="PS50926">
    <property type="entry name" value="TRAM"/>
    <property type="match status" value="1"/>
</dbReference>